<accession>A0A9J5ZB63</accession>
<keyword evidence="4" id="KW-1185">Reference proteome</keyword>
<dbReference type="InterPro" id="IPR046796">
    <property type="entry name" value="Transposase_32_dom"/>
</dbReference>
<feature type="region of interest" description="Disordered" evidence="1">
    <location>
        <begin position="79"/>
        <end position="121"/>
    </location>
</feature>
<dbReference type="Pfam" id="PF20167">
    <property type="entry name" value="Transposase_32"/>
    <property type="match status" value="1"/>
</dbReference>
<organism evidence="3 4">
    <name type="scientific">Solanum commersonii</name>
    <name type="common">Commerson's wild potato</name>
    <name type="synonym">Commerson's nightshade</name>
    <dbReference type="NCBI Taxonomy" id="4109"/>
    <lineage>
        <taxon>Eukaryota</taxon>
        <taxon>Viridiplantae</taxon>
        <taxon>Streptophyta</taxon>
        <taxon>Embryophyta</taxon>
        <taxon>Tracheophyta</taxon>
        <taxon>Spermatophyta</taxon>
        <taxon>Magnoliopsida</taxon>
        <taxon>eudicotyledons</taxon>
        <taxon>Gunneridae</taxon>
        <taxon>Pentapetalae</taxon>
        <taxon>asterids</taxon>
        <taxon>lamiids</taxon>
        <taxon>Solanales</taxon>
        <taxon>Solanaceae</taxon>
        <taxon>Solanoideae</taxon>
        <taxon>Solaneae</taxon>
        <taxon>Solanum</taxon>
    </lineage>
</organism>
<comment type="caution">
    <text evidence="3">The sequence shown here is derived from an EMBL/GenBank/DDBJ whole genome shotgun (WGS) entry which is preliminary data.</text>
</comment>
<dbReference type="PANTHER" id="PTHR33180:SF31">
    <property type="entry name" value="POLYPROTEIN PROTEIN"/>
    <property type="match status" value="1"/>
</dbReference>
<dbReference type="AlphaFoldDB" id="A0A9J5ZB63"/>
<feature type="domain" description="Putative plant transposon protein" evidence="2">
    <location>
        <begin position="1"/>
        <end position="55"/>
    </location>
</feature>
<gene>
    <name evidence="3" type="ORF">H5410_021492</name>
</gene>
<dbReference type="Proteomes" id="UP000824120">
    <property type="component" value="Chromosome 4"/>
</dbReference>
<dbReference type="PANTHER" id="PTHR33180">
    <property type="entry name" value="PHOTOSYSTEM II CP43 REACTION CENTER PROTEIN"/>
    <property type="match status" value="1"/>
</dbReference>
<evidence type="ECO:0000313" key="3">
    <source>
        <dbReference type="EMBL" id="KAG5610211.1"/>
    </source>
</evidence>
<evidence type="ECO:0000259" key="2">
    <source>
        <dbReference type="Pfam" id="PF20167"/>
    </source>
</evidence>
<feature type="region of interest" description="Disordered" evidence="1">
    <location>
        <begin position="145"/>
        <end position="164"/>
    </location>
</feature>
<feature type="compositionally biased region" description="Low complexity" evidence="1">
    <location>
        <begin position="102"/>
        <end position="116"/>
    </location>
</feature>
<dbReference type="EMBL" id="JACXVP010000004">
    <property type="protein sequence ID" value="KAG5610211.1"/>
    <property type="molecule type" value="Genomic_DNA"/>
</dbReference>
<feature type="compositionally biased region" description="Basic and acidic residues" evidence="1">
    <location>
        <begin position="79"/>
        <end position="90"/>
    </location>
</feature>
<dbReference type="OrthoDB" id="1306244at2759"/>
<evidence type="ECO:0000313" key="4">
    <source>
        <dbReference type="Proteomes" id="UP000824120"/>
    </source>
</evidence>
<name>A0A9J5ZB63_SOLCO</name>
<sequence>MCHPKAACLGSIMAKRWIDLGLLTSQEMAMKAKKRLTSLPFLILITELCQHAGVPRDPANDIKVIPSSSTDIRRIEAEFTQEEVDRRRAAPTDTSPEVNIDSLPTETSSPTSASEPQGEASEVIALKAEIASLRKDVDYLKSTDCTSLLERADDEDAPKTTGDV</sequence>
<reference evidence="3 4" key="1">
    <citation type="submission" date="2020-09" db="EMBL/GenBank/DDBJ databases">
        <title>De no assembly of potato wild relative species, Solanum commersonii.</title>
        <authorList>
            <person name="Cho K."/>
        </authorList>
    </citation>
    <scope>NUCLEOTIDE SEQUENCE [LARGE SCALE GENOMIC DNA]</scope>
    <source>
        <strain evidence="3">LZ3.2</strain>
        <tissue evidence="3">Leaf</tissue>
    </source>
</reference>
<protein>
    <recommendedName>
        <fullName evidence="2">Putative plant transposon protein domain-containing protein</fullName>
    </recommendedName>
</protein>
<evidence type="ECO:0000256" key="1">
    <source>
        <dbReference type="SAM" id="MobiDB-lite"/>
    </source>
</evidence>
<proteinExistence type="predicted"/>